<dbReference type="AlphaFoldDB" id="A0A6C0AV46"/>
<proteinExistence type="predicted"/>
<accession>A0A6C0AV46</accession>
<organism evidence="1">
    <name type="scientific">viral metagenome</name>
    <dbReference type="NCBI Taxonomy" id="1070528"/>
    <lineage>
        <taxon>unclassified sequences</taxon>
        <taxon>metagenomes</taxon>
        <taxon>organismal metagenomes</taxon>
    </lineage>
</organism>
<protein>
    <submittedName>
        <fullName evidence="1">Uncharacterized protein</fullName>
    </submittedName>
</protein>
<evidence type="ECO:0000313" key="1">
    <source>
        <dbReference type="EMBL" id="QHS83807.1"/>
    </source>
</evidence>
<name>A0A6C0AV46_9ZZZZ</name>
<reference evidence="1" key="1">
    <citation type="journal article" date="2020" name="Nature">
        <title>Giant virus diversity and host interactions through global metagenomics.</title>
        <authorList>
            <person name="Schulz F."/>
            <person name="Roux S."/>
            <person name="Paez-Espino D."/>
            <person name="Jungbluth S."/>
            <person name="Walsh D.A."/>
            <person name="Denef V.J."/>
            <person name="McMahon K.D."/>
            <person name="Konstantinidis K.T."/>
            <person name="Eloe-Fadrosh E.A."/>
            <person name="Kyrpides N.C."/>
            <person name="Woyke T."/>
        </authorList>
    </citation>
    <scope>NUCLEOTIDE SEQUENCE</scope>
    <source>
        <strain evidence="1">GVMAG-S-ERX555961-36</strain>
    </source>
</reference>
<dbReference type="EMBL" id="MN738765">
    <property type="protein sequence ID" value="QHS83807.1"/>
    <property type="molecule type" value="Genomic_DNA"/>
</dbReference>
<sequence length="85" mass="10202">MISMNRTKEERQNEVRVIIEKLTQLRLTTIYEPICDLMNVLKKYIEEGNDIKINIPFNEISKRIVGYLFANSRKECWLKLENLKK</sequence>